<dbReference type="Gene3D" id="3.30.9.10">
    <property type="entry name" value="D-Amino Acid Oxidase, subunit A, domain 2"/>
    <property type="match status" value="1"/>
</dbReference>
<dbReference type="PANTHER" id="PTHR43004">
    <property type="entry name" value="TRK SYSTEM POTASSIUM UPTAKE PROTEIN"/>
    <property type="match status" value="1"/>
</dbReference>
<protein>
    <submittedName>
        <fullName evidence="5">Para-nitrophenol 4-monooxygenase</fullName>
    </submittedName>
</protein>
<dbReference type="VEuPathDB" id="FungiDB:G647_09026"/>
<feature type="domain" description="FAD-binding" evidence="4">
    <location>
        <begin position="13"/>
        <end position="356"/>
    </location>
</feature>
<dbReference type="Pfam" id="PF01494">
    <property type="entry name" value="FAD_binding_3"/>
    <property type="match status" value="1"/>
</dbReference>
<keyword evidence="3" id="KW-0560">Oxidoreductase</keyword>
<dbReference type="Proteomes" id="UP000094526">
    <property type="component" value="Unassembled WGS sequence"/>
</dbReference>
<dbReference type="InterPro" id="IPR002938">
    <property type="entry name" value="FAD-bd"/>
</dbReference>
<keyword evidence="6" id="KW-1185">Reference proteome</keyword>
<dbReference type="GO" id="GO:0016709">
    <property type="term" value="F:oxidoreductase activity, acting on paired donors, with incorporation or reduction of molecular oxygen, NAD(P)H as one donor, and incorporation of one atom of oxygen"/>
    <property type="evidence" value="ECO:0007669"/>
    <property type="project" value="UniProtKB-ARBA"/>
</dbReference>
<dbReference type="eggNOG" id="ENOG502SHD9">
    <property type="taxonomic scope" value="Eukaryota"/>
</dbReference>
<accession>A0A1C1CNN7</accession>
<evidence type="ECO:0000259" key="4">
    <source>
        <dbReference type="Pfam" id="PF01494"/>
    </source>
</evidence>
<keyword evidence="1" id="KW-0285">Flavoprotein</keyword>
<dbReference type="InterPro" id="IPR036188">
    <property type="entry name" value="FAD/NAD-bd_sf"/>
</dbReference>
<dbReference type="EMBL" id="LGRB01000010">
    <property type="protein sequence ID" value="OCT50117.1"/>
    <property type="molecule type" value="Genomic_DNA"/>
</dbReference>
<dbReference type="SUPFAM" id="SSF51905">
    <property type="entry name" value="FAD/NAD(P)-binding domain"/>
    <property type="match status" value="1"/>
</dbReference>
<dbReference type="AlphaFoldDB" id="A0A1C1CNN7"/>
<dbReference type="OrthoDB" id="10016252at2759"/>
<keyword evidence="2" id="KW-0274">FAD</keyword>
<dbReference type="PRINTS" id="PR00420">
    <property type="entry name" value="RNGMNOXGNASE"/>
</dbReference>
<comment type="caution">
    <text evidence="5">The sequence shown here is derived from an EMBL/GenBank/DDBJ whole genome shotgun (WGS) entry which is preliminary data.</text>
</comment>
<keyword evidence="5" id="KW-0503">Monooxygenase</keyword>
<evidence type="ECO:0000256" key="3">
    <source>
        <dbReference type="ARBA" id="ARBA00023002"/>
    </source>
</evidence>
<dbReference type="InterPro" id="IPR050641">
    <property type="entry name" value="RIFMO-like"/>
</dbReference>
<organism evidence="5 6">
    <name type="scientific">Cladophialophora carrionii</name>
    <dbReference type="NCBI Taxonomy" id="86049"/>
    <lineage>
        <taxon>Eukaryota</taxon>
        <taxon>Fungi</taxon>
        <taxon>Dikarya</taxon>
        <taxon>Ascomycota</taxon>
        <taxon>Pezizomycotina</taxon>
        <taxon>Eurotiomycetes</taxon>
        <taxon>Chaetothyriomycetidae</taxon>
        <taxon>Chaetothyriales</taxon>
        <taxon>Herpotrichiellaceae</taxon>
        <taxon>Cladophialophora</taxon>
    </lineage>
</organism>
<evidence type="ECO:0000313" key="5">
    <source>
        <dbReference type="EMBL" id="OCT50117.1"/>
    </source>
</evidence>
<evidence type="ECO:0000256" key="1">
    <source>
        <dbReference type="ARBA" id="ARBA00022630"/>
    </source>
</evidence>
<dbReference type="PANTHER" id="PTHR43004:SF3">
    <property type="entry name" value="P-HYDROXYBENZOATE HYDROXYLASE"/>
    <property type="match status" value="1"/>
</dbReference>
<name>A0A1C1CNN7_9EURO</name>
<proteinExistence type="predicted"/>
<gene>
    <name evidence="5" type="primary">pnpA</name>
    <name evidence="5" type="ORF">CLCR_07081</name>
</gene>
<dbReference type="VEuPathDB" id="FungiDB:CLCR_07081"/>
<dbReference type="GO" id="GO:0071949">
    <property type="term" value="F:FAD binding"/>
    <property type="evidence" value="ECO:0007669"/>
    <property type="project" value="InterPro"/>
</dbReference>
<evidence type="ECO:0000313" key="6">
    <source>
        <dbReference type="Proteomes" id="UP000094526"/>
    </source>
</evidence>
<evidence type="ECO:0000256" key="2">
    <source>
        <dbReference type="ARBA" id="ARBA00022827"/>
    </source>
</evidence>
<dbReference type="Gene3D" id="3.50.50.60">
    <property type="entry name" value="FAD/NAD(P)-binding domain"/>
    <property type="match status" value="1"/>
</dbReference>
<dbReference type="STRING" id="86049.A0A1C1CNN7"/>
<sequence length="450" mass="50952">MGSVEPGKPFEKIIIVGAGPAGLLLALLLSQHNIPSLVLESWDRLDERLRATQYGVPATRIFRKAGLLDDFRAASITSFPSICWRRVSDHQRLAGIDLSVVRDHPDRMTILPLNEIIKIMYRHCLERGNGLIDIRFNHKVVGTGQDERSAWVDVEAGAEGEVKEKKRFSADYVVGCDGGSSTVRKSLFGREWPGQTFDFRLLVQNVWYDGFEKHGWDGGNYMVDRDYWGLIAKRGKGGLWRVTYGDKATGLTDEEYLARRNTAFKKLLPGHPDPGQYKITQTDQFRIHNRCVEKMRVGRILLAADAAHVCNPFGGYGCMTAVLDIGGLADCLIGFYEGKADESILDLYADIRREKFLKYVDARSMKNLNRIMNTDPDTALETDPFLQLLKGLEGDAEATKAFLLVSRRRVRRVVNPQLFQSEPFTGKTDPYSLQKYSSIEYDFTQHYKQQ</sequence>
<reference evidence="6" key="1">
    <citation type="submission" date="2015-07" db="EMBL/GenBank/DDBJ databases">
        <authorList>
            <person name="Teixeira M.M."/>
            <person name="Souza R.C."/>
            <person name="Almeida L.G."/>
            <person name="Vicente V.A."/>
            <person name="de Hoog S."/>
            <person name="Bocca A.L."/>
            <person name="de Almeida S.R."/>
            <person name="Vasconcelos A.T."/>
            <person name="Felipe M.S."/>
        </authorList>
    </citation>
    <scope>NUCLEOTIDE SEQUENCE [LARGE SCALE GENOMIC DNA]</scope>
    <source>
        <strain evidence="6">KSF</strain>
    </source>
</reference>